<evidence type="ECO:0000313" key="2">
    <source>
        <dbReference type="Proteomes" id="UP000198836"/>
    </source>
</evidence>
<protein>
    <submittedName>
        <fullName evidence="1">Uncharacterized protein</fullName>
    </submittedName>
</protein>
<dbReference type="Proteomes" id="UP000198836">
    <property type="component" value="Unassembled WGS sequence"/>
</dbReference>
<organism evidence="1 2">
    <name type="scientific">Pedobacter suwonensis</name>
    <dbReference type="NCBI Taxonomy" id="332999"/>
    <lineage>
        <taxon>Bacteria</taxon>
        <taxon>Pseudomonadati</taxon>
        <taxon>Bacteroidota</taxon>
        <taxon>Sphingobacteriia</taxon>
        <taxon>Sphingobacteriales</taxon>
        <taxon>Sphingobacteriaceae</taxon>
        <taxon>Pedobacter</taxon>
    </lineage>
</organism>
<dbReference type="EMBL" id="FOJM01000010">
    <property type="protein sequence ID" value="SFA51403.1"/>
    <property type="molecule type" value="Genomic_DNA"/>
</dbReference>
<reference evidence="2" key="1">
    <citation type="submission" date="2016-10" db="EMBL/GenBank/DDBJ databases">
        <authorList>
            <person name="Varghese N."/>
            <person name="Submissions S."/>
        </authorList>
    </citation>
    <scope>NUCLEOTIDE SEQUENCE [LARGE SCALE GENOMIC DNA]</scope>
    <source>
        <strain evidence="2">DSM 18130</strain>
    </source>
</reference>
<proteinExistence type="predicted"/>
<name>A0A1I0TIM7_9SPHI</name>
<sequence>MNMISLVEVAGTDNVCMLTTENKKEYRHFGYIFTYPLNILHKSNALKGKKPKFATTKSKI</sequence>
<accession>A0A1I0TIM7</accession>
<dbReference type="STRING" id="332999.SAMN04488511_11028"/>
<dbReference type="AlphaFoldDB" id="A0A1I0TIM7"/>
<evidence type="ECO:0000313" key="1">
    <source>
        <dbReference type="EMBL" id="SFA51403.1"/>
    </source>
</evidence>
<gene>
    <name evidence="1" type="ORF">SAMN04488511_11028</name>
</gene>
<keyword evidence="2" id="KW-1185">Reference proteome</keyword>